<dbReference type="GO" id="GO:0006508">
    <property type="term" value="P:proteolysis"/>
    <property type="evidence" value="ECO:0007669"/>
    <property type="project" value="UniProtKB-KW"/>
</dbReference>
<evidence type="ECO:0000256" key="7">
    <source>
        <dbReference type="ARBA" id="ARBA00022801"/>
    </source>
</evidence>
<dbReference type="PROSITE" id="PS52035">
    <property type="entry name" value="PEPTIDASE_M14"/>
    <property type="match status" value="1"/>
</dbReference>
<sequence length="439" mass="49711">MKIPFAVLCSSLLLSISVTANVDYSGHVVIRAIPETKDQLELLDNWFSQTTSFLDFWFPPSKINKFVDIRVHPEWYVSSSIRLYMLFNLYTVNRYNHVVETLTRMNINHKIHIADIGELVRQEQETIALRRALYSGKAIDLENYHTYEEVMAYLADLANTNPIVSTKVGGTTAEGRDIVQLIISTDLSANKPVEFFECNVHAREWITAATCIWIIDQITTGYGSDPEITDLVDKYDWKFVPIANPDGYAYTWSDDRLWRKNRVFINNSACRGVDINRNFPVGFGSPDGGSDSPCSTTYRGEGPLSELESNTIKDLIVADRGRIRSAISVHSYDQQWLSPYGYSIEYPLEYAEMYRVMEIGVNALTATYGTQYTYGSFANALYLGSGVTTDYYYEGEGILHSYTIELRDLGTYGFVLPPDQIVPTAIETWNGIKAFVNAI</sequence>
<protein>
    <submittedName>
        <fullName evidence="13">Zinc carboxypeptidase</fullName>
    </submittedName>
</protein>
<evidence type="ECO:0000256" key="11">
    <source>
        <dbReference type="PROSITE-ProRule" id="PRU01379"/>
    </source>
</evidence>
<dbReference type="Pfam" id="PF00246">
    <property type="entry name" value="Peptidase_M14"/>
    <property type="match status" value="1"/>
</dbReference>
<dbReference type="EMBL" id="GDIQ01025609">
    <property type="protein sequence ID" value="JAN69128.1"/>
    <property type="molecule type" value="Transcribed_RNA"/>
</dbReference>
<dbReference type="InterPro" id="IPR000834">
    <property type="entry name" value="Peptidase_M14"/>
</dbReference>
<keyword evidence="10" id="KW-1015">Disulfide bond</keyword>
<comment type="cofactor">
    <cofactor evidence="1">
        <name>Zn(2+)</name>
        <dbReference type="ChEBI" id="CHEBI:29105"/>
    </cofactor>
</comment>
<dbReference type="OrthoDB" id="3626597at2759"/>
<dbReference type="PANTHER" id="PTHR11705">
    <property type="entry name" value="PROTEASE FAMILY M14 CARBOXYPEPTIDASE A,B"/>
    <property type="match status" value="1"/>
</dbReference>
<keyword evidence="3 13" id="KW-0121">Carboxypeptidase</keyword>
<accession>A0A0P5QPP8</accession>
<dbReference type="GO" id="GO:0005615">
    <property type="term" value="C:extracellular space"/>
    <property type="evidence" value="ECO:0007669"/>
    <property type="project" value="TreeGrafter"/>
</dbReference>
<keyword evidence="6" id="KW-0732">Signal</keyword>
<evidence type="ECO:0000256" key="8">
    <source>
        <dbReference type="ARBA" id="ARBA00022833"/>
    </source>
</evidence>
<evidence type="ECO:0000256" key="4">
    <source>
        <dbReference type="ARBA" id="ARBA00022670"/>
    </source>
</evidence>
<feature type="active site" description="Proton donor/acceptor" evidence="11">
    <location>
        <position position="405"/>
    </location>
</feature>
<evidence type="ECO:0000256" key="10">
    <source>
        <dbReference type="ARBA" id="ARBA00023157"/>
    </source>
</evidence>
<evidence type="ECO:0000256" key="1">
    <source>
        <dbReference type="ARBA" id="ARBA00001947"/>
    </source>
</evidence>
<dbReference type="SMART" id="SM00631">
    <property type="entry name" value="Zn_pept"/>
    <property type="match status" value="1"/>
</dbReference>
<evidence type="ECO:0000256" key="5">
    <source>
        <dbReference type="ARBA" id="ARBA00022723"/>
    </source>
</evidence>
<dbReference type="InterPro" id="IPR036990">
    <property type="entry name" value="M14A-like_propep"/>
</dbReference>
<organism evidence="13">
    <name type="scientific">Daphnia magna</name>
    <dbReference type="NCBI Taxonomy" id="35525"/>
    <lineage>
        <taxon>Eukaryota</taxon>
        <taxon>Metazoa</taxon>
        <taxon>Ecdysozoa</taxon>
        <taxon>Arthropoda</taxon>
        <taxon>Crustacea</taxon>
        <taxon>Branchiopoda</taxon>
        <taxon>Diplostraca</taxon>
        <taxon>Cladocera</taxon>
        <taxon>Anomopoda</taxon>
        <taxon>Daphniidae</taxon>
        <taxon>Daphnia</taxon>
    </lineage>
</organism>
<comment type="similarity">
    <text evidence="2 11">Belongs to the peptidase M14 family.</text>
</comment>
<name>A0A0P5QPP8_9CRUS</name>
<dbReference type="PRINTS" id="PR00765">
    <property type="entry name" value="CRBOXYPTASEA"/>
</dbReference>
<dbReference type="SUPFAM" id="SSF54897">
    <property type="entry name" value="Protease propeptides/inhibitors"/>
    <property type="match status" value="1"/>
</dbReference>
<dbReference type="GO" id="GO:0004181">
    <property type="term" value="F:metallocarboxypeptidase activity"/>
    <property type="evidence" value="ECO:0007669"/>
    <property type="project" value="InterPro"/>
</dbReference>
<keyword evidence="4" id="KW-0645">Protease</keyword>
<dbReference type="Gene3D" id="3.30.70.340">
    <property type="entry name" value="Metallocarboxypeptidase-like"/>
    <property type="match status" value="1"/>
</dbReference>
<evidence type="ECO:0000256" key="2">
    <source>
        <dbReference type="ARBA" id="ARBA00005988"/>
    </source>
</evidence>
<keyword evidence="7" id="KW-0378">Hydrolase</keyword>
<keyword evidence="8" id="KW-0862">Zinc</keyword>
<feature type="domain" description="Peptidase M14" evidence="12">
    <location>
        <begin position="143"/>
        <end position="439"/>
    </location>
</feature>
<dbReference type="Pfam" id="PF02244">
    <property type="entry name" value="Propep_M14"/>
    <property type="match status" value="1"/>
</dbReference>
<dbReference type="CDD" id="cd03860">
    <property type="entry name" value="M14_CP_A-B_like"/>
    <property type="match status" value="1"/>
</dbReference>
<evidence type="ECO:0000313" key="13">
    <source>
        <dbReference type="EMBL" id="JAN69128.1"/>
    </source>
</evidence>
<proteinExistence type="inferred from homology"/>
<dbReference type="PANTHER" id="PTHR11705:SF91">
    <property type="entry name" value="FI01817P-RELATED"/>
    <property type="match status" value="1"/>
</dbReference>
<evidence type="ECO:0000256" key="9">
    <source>
        <dbReference type="ARBA" id="ARBA00023049"/>
    </source>
</evidence>
<dbReference type="Gene3D" id="3.40.630.10">
    <property type="entry name" value="Zn peptidases"/>
    <property type="match status" value="1"/>
</dbReference>
<keyword evidence="9" id="KW-0482">Metalloprotease</keyword>
<keyword evidence="5" id="KW-0479">Metal-binding</keyword>
<dbReference type="SUPFAM" id="SSF53187">
    <property type="entry name" value="Zn-dependent exopeptidases"/>
    <property type="match status" value="1"/>
</dbReference>
<reference evidence="13" key="1">
    <citation type="submission" date="2015-10" db="EMBL/GenBank/DDBJ databases">
        <title>EvidentialGene: Evidence-directed Construction of Complete mRNA Transcriptomes without Genomes.</title>
        <authorList>
            <person name="Gilbert D.G."/>
        </authorList>
    </citation>
    <scope>NUCLEOTIDE SEQUENCE</scope>
</reference>
<dbReference type="AlphaFoldDB" id="A0A0P5QPP8"/>
<dbReference type="InterPro" id="IPR003146">
    <property type="entry name" value="M14A_act_pep"/>
</dbReference>
<evidence type="ECO:0000259" key="12">
    <source>
        <dbReference type="PROSITE" id="PS52035"/>
    </source>
</evidence>
<evidence type="ECO:0000256" key="3">
    <source>
        <dbReference type="ARBA" id="ARBA00022645"/>
    </source>
</evidence>
<evidence type="ECO:0000256" key="6">
    <source>
        <dbReference type="ARBA" id="ARBA00022729"/>
    </source>
</evidence>
<dbReference type="FunFam" id="3.40.630.10:FF:000056">
    <property type="entry name" value="Zinc carboxypeptidase"/>
    <property type="match status" value="1"/>
</dbReference>
<dbReference type="GO" id="GO:0008270">
    <property type="term" value="F:zinc ion binding"/>
    <property type="evidence" value="ECO:0007669"/>
    <property type="project" value="InterPro"/>
</dbReference>